<evidence type="ECO:0000313" key="5">
    <source>
        <dbReference type="Proteomes" id="UP000792457"/>
    </source>
</evidence>
<evidence type="ECO:0000256" key="2">
    <source>
        <dbReference type="SAM" id="SignalP"/>
    </source>
</evidence>
<keyword evidence="5" id="KW-1185">Reference proteome</keyword>
<proteinExistence type="predicted"/>
<dbReference type="InterPro" id="IPR016186">
    <property type="entry name" value="C-type_lectin-like/link_sf"/>
</dbReference>
<evidence type="ECO:0000259" key="3">
    <source>
        <dbReference type="PROSITE" id="PS50041"/>
    </source>
</evidence>
<accession>A0A8K0PDG0</accession>
<dbReference type="CDD" id="cd00037">
    <property type="entry name" value="CLECT"/>
    <property type="match status" value="1"/>
</dbReference>
<dbReference type="EMBL" id="KZ309597">
    <property type="protein sequence ID" value="KAG8239329.1"/>
    <property type="molecule type" value="Genomic_DNA"/>
</dbReference>
<reference evidence="4" key="2">
    <citation type="submission" date="2017-10" db="EMBL/GenBank/DDBJ databases">
        <title>Ladona fulva Genome sequencing and assembly.</title>
        <authorList>
            <person name="Murali S."/>
            <person name="Richards S."/>
            <person name="Bandaranaike D."/>
            <person name="Bellair M."/>
            <person name="Blankenburg K."/>
            <person name="Chao H."/>
            <person name="Dinh H."/>
            <person name="Doddapaneni H."/>
            <person name="Dugan-Rocha S."/>
            <person name="Elkadiri S."/>
            <person name="Gnanaolivu R."/>
            <person name="Hernandez B."/>
            <person name="Skinner E."/>
            <person name="Javaid M."/>
            <person name="Lee S."/>
            <person name="Li M."/>
            <person name="Ming W."/>
            <person name="Munidasa M."/>
            <person name="Muniz J."/>
            <person name="Nguyen L."/>
            <person name="Hughes D."/>
            <person name="Osuji N."/>
            <person name="Pu L.-L."/>
            <person name="Puazo M."/>
            <person name="Qu C."/>
            <person name="Quiroz J."/>
            <person name="Raj R."/>
            <person name="Weissenberger G."/>
            <person name="Xin Y."/>
            <person name="Zou X."/>
            <person name="Han Y."/>
            <person name="Worley K."/>
            <person name="Muzny D."/>
            <person name="Gibbs R."/>
        </authorList>
    </citation>
    <scope>NUCLEOTIDE SEQUENCE</scope>
    <source>
        <strain evidence="4">Sampled in the wild</strain>
    </source>
</reference>
<sequence>MQIFPFHLAIASTLLWFQQDFTVADCLLENQPGANTIKFTVKFKKNQTDHQVTQFQLNKASGTEFKNWKGDFLHTSWETKGVHKNYFVGTVTAAPQRPEAYDFIPGLGYYKFHKENANFVNATNICRNEGGHLAIINSNEEAAALAKMAKGHLLVWIGVHDPKRNGEFRTIFEIPLKEVGFSKWKTGQPDGAGKEFCIYFHEDGHLYDGKCEEINEFLCEYDLSWDDF</sequence>
<keyword evidence="2" id="KW-0732">Signal</keyword>
<dbReference type="AlphaFoldDB" id="A0A8K0PDG0"/>
<dbReference type="Proteomes" id="UP000792457">
    <property type="component" value="Unassembled WGS sequence"/>
</dbReference>
<reference evidence="4" key="1">
    <citation type="submission" date="2013-04" db="EMBL/GenBank/DDBJ databases">
        <authorList>
            <person name="Qu J."/>
            <person name="Murali S.C."/>
            <person name="Bandaranaike D."/>
            <person name="Bellair M."/>
            <person name="Blankenburg K."/>
            <person name="Chao H."/>
            <person name="Dinh H."/>
            <person name="Doddapaneni H."/>
            <person name="Downs B."/>
            <person name="Dugan-Rocha S."/>
            <person name="Elkadiri S."/>
            <person name="Gnanaolivu R.D."/>
            <person name="Hernandez B."/>
            <person name="Javaid M."/>
            <person name="Jayaseelan J.C."/>
            <person name="Lee S."/>
            <person name="Li M."/>
            <person name="Ming W."/>
            <person name="Munidasa M."/>
            <person name="Muniz J."/>
            <person name="Nguyen L."/>
            <person name="Ongeri F."/>
            <person name="Osuji N."/>
            <person name="Pu L.-L."/>
            <person name="Puazo M."/>
            <person name="Qu C."/>
            <person name="Quiroz J."/>
            <person name="Raj R."/>
            <person name="Weissenberger G."/>
            <person name="Xin Y."/>
            <person name="Zou X."/>
            <person name="Han Y."/>
            <person name="Richards S."/>
            <person name="Worley K."/>
            <person name="Muzny D."/>
            <person name="Gibbs R."/>
        </authorList>
    </citation>
    <scope>NUCLEOTIDE SEQUENCE</scope>
    <source>
        <strain evidence="4">Sampled in the wild</strain>
    </source>
</reference>
<dbReference type="PANTHER" id="PTHR22803">
    <property type="entry name" value="MANNOSE, PHOSPHOLIPASE, LECTIN RECEPTOR RELATED"/>
    <property type="match status" value="1"/>
</dbReference>
<dbReference type="PROSITE" id="PS00615">
    <property type="entry name" value="C_TYPE_LECTIN_1"/>
    <property type="match status" value="1"/>
</dbReference>
<evidence type="ECO:0000256" key="1">
    <source>
        <dbReference type="ARBA" id="ARBA00023157"/>
    </source>
</evidence>
<evidence type="ECO:0000313" key="4">
    <source>
        <dbReference type="EMBL" id="KAG8239329.1"/>
    </source>
</evidence>
<dbReference type="InterPro" id="IPR018378">
    <property type="entry name" value="C-type_lectin_CS"/>
</dbReference>
<feature type="signal peptide" evidence="2">
    <location>
        <begin position="1"/>
        <end position="24"/>
    </location>
</feature>
<comment type="caution">
    <text evidence="4">The sequence shown here is derived from an EMBL/GenBank/DDBJ whole genome shotgun (WGS) entry which is preliminary data.</text>
</comment>
<dbReference type="InterPro" id="IPR050111">
    <property type="entry name" value="C-type_lectin/snaclec_domain"/>
</dbReference>
<keyword evidence="1" id="KW-1015">Disulfide bond</keyword>
<dbReference type="InterPro" id="IPR016187">
    <property type="entry name" value="CTDL_fold"/>
</dbReference>
<name>A0A8K0PDG0_LADFU</name>
<dbReference type="PROSITE" id="PS50041">
    <property type="entry name" value="C_TYPE_LECTIN_2"/>
    <property type="match status" value="1"/>
</dbReference>
<dbReference type="Pfam" id="PF00059">
    <property type="entry name" value="Lectin_C"/>
    <property type="match status" value="1"/>
</dbReference>
<feature type="chain" id="PRO_5035451938" description="C-type lectin domain-containing protein" evidence="2">
    <location>
        <begin position="25"/>
        <end position="228"/>
    </location>
</feature>
<feature type="domain" description="C-type lectin" evidence="3">
    <location>
        <begin position="110"/>
        <end position="220"/>
    </location>
</feature>
<dbReference type="SUPFAM" id="SSF56436">
    <property type="entry name" value="C-type lectin-like"/>
    <property type="match status" value="1"/>
</dbReference>
<dbReference type="OrthoDB" id="7357196at2759"/>
<dbReference type="SMART" id="SM00034">
    <property type="entry name" value="CLECT"/>
    <property type="match status" value="1"/>
</dbReference>
<protein>
    <recommendedName>
        <fullName evidence="3">C-type lectin domain-containing protein</fullName>
    </recommendedName>
</protein>
<organism evidence="4 5">
    <name type="scientific">Ladona fulva</name>
    <name type="common">Scarce chaser dragonfly</name>
    <name type="synonym">Libellula fulva</name>
    <dbReference type="NCBI Taxonomy" id="123851"/>
    <lineage>
        <taxon>Eukaryota</taxon>
        <taxon>Metazoa</taxon>
        <taxon>Ecdysozoa</taxon>
        <taxon>Arthropoda</taxon>
        <taxon>Hexapoda</taxon>
        <taxon>Insecta</taxon>
        <taxon>Pterygota</taxon>
        <taxon>Palaeoptera</taxon>
        <taxon>Odonata</taxon>
        <taxon>Epiprocta</taxon>
        <taxon>Anisoptera</taxon>
        <taxon>Libelluloidea</taxon>
        <taxon>Libellulidae</taxon>
        <taxon>Ladona</taxon>
    </lineage>
</organism>
<dbReference type="InterPro" id="IPR001304">
    <property type="entry name" value="C-type_lectin-like"/>
</dbReference>
<gene>
    <name evidence="4" type="ORF">J437_LFUL019023</name>
</gene>
<dbReference type="Gene3D" id="3.10.100.10">
    <property type="entry name" value="Mannose-Binding Protein A, subunit A"/>
    <property type="match status" value="1"/>
</dbReference>